<name>I7KFY1_ENCCU</name>
<reference evidence="1 2" key="2">
    <citation type="journal article" date="2009" name="BMC Genomics">
        <title>Identification of transcriptional signals in Encephalitozoon cuniculi widespread among Microsporidia phylum: support for accurate structural genome annotation.</title>
        <authorList>
            <person name="Peyretaillade E."/>
            <person name="Goncalves O."/>
            <person name="Terrat S."/>
            <person name="Dugat-Bony E."/>
            <person name="Wincker P."/>
            <person name="Cornman R.S."/>
            <person name="Evans J.D."/>
            <person name="Delbac F."/>
            <person name="Peyret P."/>
        </authorList>
    </citation>
    <scope>NUCLEOTIDE SEQUENCE [LARGE SCALE GENOMIC DNA]</scope>
    <source>
        <strain evidence="1 2">GB-M1</strain>
    </source>
</reference>
<reference evidence="1 2" key="1">
    <citation type="journal article" date="2001" name="Nature">
        <title>Genome sequence and gene compaction of the eukaryote parasite Encephalitozoon cuniculi.</title>
        <authorList>
            <person name="Katinka M.D."/>
            <person name="Duprat S."/>
            <person name="Cornillot E."/>
            <person name="Metenier G."/>
            <person name="Thomarat F."/>
            <person name="Prensier G."/>
            <person name="Barbe V."/>
            <person name="Peyretaillade E."/>
            <person name="Brottier P."/>
            <person name="Wincker P."/>
            <person name="Delbac F."/>
            <person name="El Alaoui H."/>
            <person name="Peyret P."/>
            <person name="Saurin W."/>
            <person name="Gouy M."/>
            <person name="Weissenbach J."/>
            <person name="Vivares C.P."/>
        </authorList>
    </citation>
    <scope>NUCLEOTIDE SEQUENCE [LARGE SCALE GENOMIC DNA]</scope>
    <source>
        <strain evidence="1 2">GB-M1</strain>
    </source>
</reference>
<keyword evidence="2" id="KW-1185">Reference proteome</keyword>
<dbReference type="VEuPathDB" id="MicrosporidiaDB:ECU08_0495"/>
<dbReference type="RefSeq" id="NP_001402520.1">
    <property type="nucleotide sequence ID" value="NM_001415217.1"/>
</dbReference>
<dbReference type="AlphaFoldDB" id="I7KFY1"/>
<organism evidence="1 2">
    <name type="scientific">Encephalitozoon cuniculi (strain GB-M1)</name>
    <name type="common">Microsporidian parasite</name>
    <dbReference type="NCBI Taxonomy" id="284813"/>
    <lineage>
        <taxon>Eukaryota</taxon>
        <taxon>Fungi</taxon>
        <taxon>Fungi incertae sedis</taxon>
        <taxon>Microsporidia</taxon>
        <taxon>Unikaryonidae</taxon>
        <taxon>Encephalitozoon</taxon>
    </lineage>
</organism>
<evidence type="ECO:0000313" key="1">
    <source>
        <dbReference type="EMBL" id="CCI73963.1"/>
    </source>
</evidence>
<evidence type="ECO:0000313" key="2">
    <source>
        <dbReference type="Proteomes" id="UP000000819"/>
    </source>
</evidence>
<proteinExistence type="predicted"/>
<protein>
    <submittedName>
        <fullName evidence="1">ECU08_0495 protein</fullName>
    </submittedName>
</protein>
<dbReference type="Proteomes" id="UP000000819">
    <property type="component" value="Chromosome VIII"/>
</dbReference>
<dbReference type="InParanoid" id="I7KFY1"/>
<dbReference type="EMBL" id="AL590448">
    <property type="protein sequence ID" value="CCI73963.1"/>
    <property type="molecule type" value="Genomic_DNA"/>
</dbReference>
<dbReference type="OrthoDB" id="2194583at2759"/>
<accession>I7KFY1</accession>
<gene>
    <name evidence="1" type="ordered locus">ECU08_0495</name>
</gene>
<dbReference type="HOGENOM" id="CLU_215060_0_0_1"/>
<sequence>MTKGESERKCFRVFCTSEKEEMAKKINQAVDEEATLSKMQQILKKYSGGRD</sequence>
<dbReference type="KEGG" id="ecu:ECU08_0495"/>
<dbReference type="GeneID" id="77136394"/>